<name>A0ABV9FBW1_9BACL</name>
<dbReference type="InterPro" id="IPR006059">
    <property type="entry name" value="SBP"/>
</dbReference>
<comment type="caution">
    <text evidence="2">The sequence shown here is derived from an EMBL/GenBank/DDBJ whole genome shotgun (WGS) entry which is preliminary data.</text>
</comment>
<dbReference type="Gene3D" id="3.40.190.10">
    <property type="entry name" value="Periplasmic binding protein-like II"/>
    <property type="match status" value="1"/>
</dbReference>
<dbReference type="SUPFAM" id="SSF53850">
    <property type="entry name" value="Periplasmic binding protein-like II"/>
    <property type="match status" value="1"/>
</dbReference>
<proteinExistence type="predicted"/>
<dbReference type="PANTHER" id="PTHR43649">
    <property type="entry name" value="ARABINOSE-BINDING PROTEIN-RELATED"/>
    <property type="match status" value="1"/>
</dbReference>
<keyword evidence="3" id="KW-1185">Reference proteome</keyword>
<evidence type="ECO:0000313" key="2">
    <source>
        <dbReference type="EMBL" id="MFC4598723.1"/>
    </source>
</evidence>
<evidence type="ECO:0000256" key="1">
    <source>
        <dbReference type="SAM" id="SignalP"/>
    </source>
</evidence>
<feature type="chain" id="PRO_5046320731" evidence="1">
    <location>
        <begin position="25"/>
        <end position="460"/>
    </location>
</feature>
<dbReference type="EMBL" id="JBHSEP010000006">
    <property type="protein sequence ID" value="MFC4598723.1"/>
    <property type="molecule type" value="Genomic_DNA"/>
</dbReference>
<dbReference type="PANTHER" id="PTHR43649:SF12">
    <property type="entry name" value="DIACETYLCHITOBIOSE BINDING PROTEIN DASA"/>
    <property type="match status" value="1"/>
</dbReference>
<protein>
    <submittedName>
        <fullName evidence="2">ABC transporter substrate-binding protein</fullName>
    </submittedName>
</protein>
<dbReference type="InterPro" id="IPR050490">
    <property type="entry name" value="Bact_solute-bd_prot1"/>
</dbReference>
<feature type="signal peptide" evidence="1">
    <location>
        <begin position="1"/>
        <end position="24"/>
    </location>
</feature>
<dbReference type="CDD" id="cd13585">
    <property type="entry name" value="PBP2_TMBP_like"/>
    <property type="match status" value="1"/>
</dbReference>
<keyword evidence="1" id="KW-0732">Signal</keyword>
<sequence length="460" mass="50005">MVTKSWKRSIALVATGLLGASALAGCSGGSKESNAGASAGSSGAEKVKLSFETSVYAEAPHKKVIDALIQKYNEMNPNVEITVHGTDYENFWDKLTTEIIAGTQGDIVQVYPENIATYNALQGGSAFVNLDEYIKGTELETDLVGQELSKVNGSYYAVSNYAWGTTGIFYRKSLFENAGIDPNSIKTLDDFKAAAIKLGADTDGDGTVDQYGFSSVVGSHPFVASEWYRLVARPVSGGVFFGDGEAGPYTADRINFNSPANVWAAQWWQDLIDNPQATPPGTRDKKVSREMFWNGQAAMIMDGPWFIGMTQERDQQLMDDLGLMAQPDVVYEGQTYKPNPHNYPLVSMISQDSKHKEEAWEFLKWMASPEAQEIIAGSGMIPSSKSYAGTEEYAAANPLAAQFFEIQDKLYAPPVMDPPISELGTLSQAVVNAAQDMFIAKQDAQTILDKAAAEMKNAMN</sequence>
<dbReference type="Proteomes" id="UP001596028">
    <property type="component" value="Unassembled WGS sequence"/>
</dbReference>
<dbReference type="PROSITE" id="PS51257">
    <property type="entry name" value="PROKAR_LIPOPROTEIN"/>
    <property type="match status" value="1"/>
</dbReference>
<dbReference type="RefSeq" id="WP_378095261.1">
    <property type="nucleotide sequence ID" value="NZ_JBHSEP010000006.1"/>
</dbReference>
<dbReference type="Pfam" id="PF01547">
    <property type="entry name" value="SBP_bac_1"/>
    <property type="match status" value="1"/>
</dbReference>
<evidence type="ECO:0000313" key="3">
    <source>
        <dbReference type="Proteomes" id="UP001596028"/>
    </source>
</evidence>
<accession>A0ABV9FBW1</accession>
<reference evidence="3" key="1">
    <citation type="journal article" date="2019" name="Int. J. Syst. Evol. Microbiol.">
        <title>The Global Catalogue of Microorganisms (GCM) 10K type strain sequencing project: providing services to taxonomists for standard genome sequencing and annotation.</title>
        <authorList>
            <consortium name="The Broad Institute Genomics Platform"/>
            <consortium name="The Broad Institute Genome Sequencing Center for Infectious Disease"/>
            <person name="Wu L."/>
            <person name="Ma J."/>
        </authorList>
    </citation>
    <scope>NUCLEOTIDE SEQUENCE [LARGE SCALE GENOMIC DNA]</scope>
    <source>
        <strain evidence="3">CCUG 49571</strain>
    </source>
</reference>
<gene>
    <name evidence="2" type="ORF">ACFO3S_10790</name>
</gene>
<organism evidence="2 3">
    <name type="scientific">Cohnella hongkongensis</name>
    <dbReference type="NCBI Taxonomy" id="178337"/>
    <lineage>
        <taxon>Bacteria</taxon>
        <taxon>Bacillati</taxon>
        <taxon>Bacillota</taxon>
        <taxon>Bacilli</taxon>
        <taxon>Bacillales</taxon>
        <taxon>Paenibacillaceae</taxon>
        <taxon>Cohnella</taxon>
    </lineage>
</organism>